<name>A0ABT4PFL4_9BACT</name>
<accession>A0ABT4PFL4</accession>
<evidence type="ECO:0000256" key="2">
    <source>
        <dbReference type="SAM" id="Phobius"/>
    </source>
</evidence>
<dbReference type="InterPro" id="IPR025665">
    <property type="entry name" value="Beta-barrel_OMP_2"/>
</dbReference>
<keyword evidence="2" id="KW-0472">Membrane</keyword>
<dbReference type="Pfam" id="PF13568">
    <property type="entry name" value="OMP_b-brl_2"/>
    <property type="match status" value="1"/>
</dbReference>
<feature type="transmembrane region" description="Helical" evidence="2">
    <location>
        <begin position="48"/>
        <end position="67"/>
    </location>
</feature>
<evidence type="ECO:0000259" key="3">
    <source>
        <dbReference type="Pfam" id="PF13568"/>
    </source>
</evidence>
<evidence type="ECO:0000313" key="4">
    <source>
        <dbReference type="EMBL" id="MCZ8371801.1"/>
    </source>
</evidence>
<dbReference type="Proteomes" id="UP001141933">
    <property type="component" value="Unassembled WGS sequence"/>
</dbReference>
<organism evidence="4 5">
    <name type="scientific">Phocaeicola acetigenes</name>
    <dbReference type="NCBI Taxonomy" id="3016083"/>
    <lineage>
        <taxon>Bacteria</taxon>
        <taxon>Pseudomonadati</taxon>
        <taxon>Bacteroidota</taxon>
        <taxon>Bacteroidia</taxon>
        <taxon>Bacteroidales</taxon>
        <taxon>Bacteroidaceae</taxon>
        <taxon>Phocaeicola</taxon>
    </lineage>
</organism>
<gene>
    <name evidence="4" type="ORF">O6P32_03655</name>
</gene>
<keyword evidence="2" id="KW-0812">Transmembrane</keyword>
<proteinExistence type="predicted"/>
<comment type="caution">
    <text evidence="4">The sequence shown here is derived from an EMBL/GenBank/DDBJ whole genome shotgun (WGS) entry which is preliminary data.</text>
</comment>
<feature type="region of interest" description="Disordered" evidence="1">
    <location>
        <begin position="148"/>
        <end position="169"/>
    </location>
</feature>
<dbReference type="SUPFAM" id="SSF56925">
    <property type="entry name" value="OMPA-like"/>
    <property type="match status" value="1"/>
</dbReference>
<evidence type="ECO:0000256" key="1">
    <source>
        <dbReference type="SAM" id="MobiDB-lite"/>
    </source>
</evidence>
<keyword evidence="2" id="KW-1133">Transmembrane helix</keyword>
<dbReference type="EMBL" id="JAPZVM010000002">
    <property type="protein sequence ID" value="MCZ8371801.1"/>
    <property type="molecule type" value="Genomic_DNA"/>
</dbReference>
<dbReference type="RefSeq" id="WP_269876861.1">
    <property type="nucleotide sequence ID" value="NZ_JAPZVM010000002.1"/>
</dbReference>
<sequence>MKKEDKWIQDIRKSLEDYSEPLPSHLWEELEKELPAPKVIPMWRRWQTTAAAAVLVLAVSSLTVWFWSSPSAQYIQQIPVASQEVQPHTVNESSLPQVTVKEVTPSEAHEYLAQGQIKKTTDEVSPQTYATLPVEEKVPAPAIIKEESEKTEENNITKAEKENTEDTKQLRQQRMEADKRQMQRNQYLAYAQSKASNKQKWSVGVTAGNTPYSTSSSFGGFGRLDTRAMSLETLNPTNRVEAAYSQVLLNNREQVTQTDIRHRTPVTIGASVKWNLNDDWAIESGLNYTLLSSELHSGSQSYVEEEQKLHYIGIPLKIHRTIWQNKLFYFYASAGGMMEKCVSGKQEVIYAYDTNSIEKETRSLDISPLQWSVMAAVGAQVNIVKRFGIYIEPGMAYYFDDGSDVETIRKQHPFNFNLQFGLRFSLSK</sequence>
<feature type="domain" description="Outer membrane protein beta-barrel" evidence="3">
    <location>
        <begin position="191"/>
        <end position="390"/>
    </location>
</feature>
<reference evidence="4" key="1">
    <citation type="submission" date="2022-12" db="EMBL/GenBank/DDBJ databases">
        <title>Phocaeicola acetigenes sp. nov., isolated feces from a healthy human.</title>
        <authorList>
            <person name="Do H."/>
            <person name="Ha Y.B."/>
            <person name="Kim J.-S."/>
            <person name="Suh M.K."/>
            <person name="Kim H.S."/>
            <person name="Lee J.-S."/>
        </authorList>
    </citation>
    <scope>NUCLEOTIDE SEQUENCE</scope>
    <source>
        <strain evidence="4">KGMB11183</strain>
    </source>
</reference>
<dbReference type="InterPro" id="IPR011250">
    <property type="entry name" value="OMP/PagP_B-barrel"/>
</dbReference>
<keyword evidence="5" id="KW-1185">Reference proteome</keyword>
<protein>
    <submittedName>
        <fullName evidence="4">Porin family protein</fullName>
    </submittedName>
</protein>
<evidence type="ECO:0000313" key="5">
    <source>
        <dbReference type="Proteomes" id="UP001141933"/>
    </source>
</evidence>